<keyword evidence="5" id="KW-1185">Reference proteome</keyword>
<reference evidence="4 5" key="1">
    <citation type="submission" date="2019-02" db="EMBL/GenBank/DDBJ databases">
        <title>Deep-cultivation of Planctomycetes and their phenomic and genomic characterization uncovers novel biology.</title>
        <authorList>
            <person name="Wiegand S."/>
            <person name="Jogler M."/>
            <person name="Boedeker C."/>
            <person name="Pinto D."/>
            <person name="Vollmers J."/>
            <person name="Rivas-Marin E."/>
            <person name="Kohn T."/>
            <person name="Peeters S.H."/>
            <person name="Heuer A."/>
            <person name="Rast P."/>
            <person name="Oberbeckmann S."/>
            <person name="Bunk B."/>
            <person name="Jeske O."/>
            <person name="Meyerdierks A."/>
            <person name="Storesund J.E."/>
            <person name="Kallscheuer N."/>
            <person name="Luecker S."/>
            <person name="Lage O.M."/>
            <person name="Pohl T."/>
            <person name="Merkel B.J."/>
            <person name="Hornburger P."/>
            <person name="Mueller R.-W."/>
            <person name="Bruemmer F."/>
            <person name="Labrenz M."/>
            <person name="Spormann A.M."/>
            <person name="Op den Camp H."/>
            <person name="Overmann J."/>
            <person name="Amann R."/>
            <person name="Jetten M.S.M."/>
            <person name="Mascher T."/>
            <person name="Medema M.H."/>
            <person name="Devos D.P."/>
            <person name="Kaster A.-K."/>
            <person name="Ovreas L."/>
            <person name="Rohde M."/>
            <person name="Galperin M.Y."/>
            <person name="Jogler C."/>
        </authorList>
    </citation>
    <scope>NUCLEOTIDE SEQUENCE [LARGE SCALE GENOMIC DNA]</scope>
    <source>
        <strain evidence="4 5">Pla85_3_4</strain>
    </source>
</reference>
<evidence type="ECO:0000259" key="2">
    <source>
        <dbReference type="Pfam" id="PF07587"/>
    </source>
</evidence>
<dbReference type="Proteomes" id="UP000317648">
    <property type="component" value="Chromosome"/>
</dbReference>
<dbReference type="PANTHER" id="PTHR35889:SF3">
    <property type="entry name" value="F-BOX DOMAIN-CONTAINING PROTEIN"/>
    <property type="match status" value="1"/>
</dbReference>
<organism evidence="4 5">
    <name type="scientific">Lignipirellula cremea</name>
    <dbReference type="NCBI Taxonomy" id="2528010"/>
    <lineage>
        <taxon>Bacteria</taxon>
        <taxon>Pseudomonadati</taxon>
        <taxon>Planctomycetota</taxon>
        <taxon>Planctomycetia</taxon>
        <taxon>Pirellulales</taxon>
        <taxon>Pirellulaceae</taxon>
        <taxon>Lignipirellula</taxon>
    </lineage>
</organism>
<dbReference type="Pfam" id="PF07583">
    <property type="entry name" value="PSCyt2"/>
    <property type="match status" value="1"/>
</dbReference>
<dbReference type="SUPFAM" id="SSF49899">
    <property type="entry name" value="Concanavalin A-like lectins/glucanases"/>
    <property type="match status" value="1"/>
</dbReference>
<feature type="domain" description="DUF1553" evidence="2">
    <location>
        <begin position="562"/>
        <end position="785"/>
    </location>
</feature>
<protein>
    <submittedName>
        <fullName evidence="4">Planctomycete cytochrome C</fullName>
    </submittedName>
</protein>
<proteinExistence type="predicted"/>
<dbReference type="Pfam" id="PF07635">
    <property type="entry name" value="PSCyt1"/>
    <property type="match status" value="1"/>
</dbReference>
<evidence type="ECO:0000313" key="4">
    <source>
        <dbReference type="EMBL" id="QDU92846.1"/>
    </source>
</evidence>
<dbReference type="RefSeq" id="WP_197442956.1">
    <property type="nucleotide sequence ID" value="NZ_CP036433.1"/>
</dbReference>
<evidence type="ECO:0000259" key="1">
    <source>
        <dbReference type="Pfam" id="PF07583"/>
    </source>
</evidence>
<dbReference type="InterPro" id="IPR013320">
    <property type="entry name" value="ConA-like_dom_sf"/>
</dbReference>
<dbReference type="KEGG" id="lcre:Pla8534_06190"/>
<dbReference type="EMBL" id="CP036433">
    <property type="protein sequence ID" value="QDU92846.1"/>
    <property type="molecule type" value="Genomic_DNA"/>
</dbReference>
<accession>A0A518DLX7</accession>
<dbReference type="PANTHER" id="PTHR35889">
    <property type="entry name" value="CYCLOINULO-OLIGOSACCHARIDE FRUCTANOTRANSFERASE-RELATED"/>
    <property type="match status" value="1"/>
</dbReference>
<feature type="domain" description="Cytochrome C Planctomycete-type" evidence="3">
    <location>
        <begin position="68"/>
        <end position="124"/>
    </location>
</feature>
<dbReference type="Pfam" id="PF07587">
    <property type="entry name" value="PSD1"/>
    <property type="match status" value="1"/>
</dbReference>
<dbReference type="AlphaFoldDB" id="A0A518DLX7"/>
<feature type="domain" description="DUF1549" evidence="1">
    <location>
        <begin position="186"/>
        <end position="384"/>
    </location>
</feature>
<name>A0A518DLX7_9BACT</name>
<dbReference type="InterPro" id="IPR011429">
    <property type="entry name" value="Cyt_c_Planctomycete-type"/>
</dbReference>
<gene>
    <name evidence="4" type="ORF">Pla8534_06190</name>
</gene>
<sequence length="1060" mass="118257">MMTPPARPVARPRLPFSRLPFACLALVVLSQVGLGALFLSSSLAAAEITQQQENDFETHIRPTLTTRCLHCHGPGKQEGGLQVTTLELLLKGGDSGPALIPGKPDESLLVEAIRYEGFEMPPDGQLKKPVIQAVEKWIAAGAAWPPGVELKSPPKITAEDRQWWCIQPITDPAVPVVDDGGWCRNEIDRFLFARLAKEGIEPAAEASPAALQRRLHFALTGLPPQTEAASAALDYEGLVDRLLQEETYGENQARYWLDLVRYAESDGYRADFARPQAHQYRDYVIRSFNADKPYDQFVTEQLAGDETDPGNRDALVATMFLRHWIYEWNQRDVEGQWQAILDDVTETTADAFLAMGLKCARCHDHKFDPLLQQDYYRLKAFFAPLLPREDLPIADVDARREYEQQLAVWEQATADIRQKLFAIENPVLLKHSTREGVKRFVPEIRDMISKRPGERLPYEHQIASLAGRQFDVHPDKLPEWLDEKTEATRQELLQQLAQFDEIKPQPLPTLSYVVSDVGPQAPPTLIPGLETAGPVAPGFPTILDSKPASIIPPPPALASTGRRTALAGWITDPQNPLTARVMVNRVWQQHFGRGLVETSSDFGHLGAPPSHPELLDWLSRRFMEDGWSLKKLHRRILTSAAYRQTSQRPLTDELARKDIENQLLWRMSPRRLSGEEIADAMLSASGELEGKKRAIYKPVKRNQPDPLAALFDFPDRIRSTGKRHRTTTSTQALMLLNNSWTYDRARAMVRTLPADDDEAFLHQAYQRLFARPPVPQEIALGRQFLQTFTETVVAEKPAPLLAKLPSGQPAFDVAAKDPAFLLVPSSERLPQEDFTVRATVMLRSLYADASVRTIVTHWNGNAKSPGWSLGVTSTRSAYKPKNLILQLVGQNEAGQTQYEVVPSNLRLELNKPYEVAVRVKLADRSPAGITFYLRDLSVPGAKLQTASVKHTVVSGIRPSHALGIGSRDRSHNWEGLLGPIRLYDLALPEEEWMDEGKTNASASLPVLDLTFADADKPGADASTLPLHAQVQRGSTVVPGRQAQVALLHALLNSNEMIYLD</sequence>
<evidence type="ECO:0000313" key="5">
    <source>
        <dbReference type="Proteomes" id="UP000317648"/>
    </source>
</evidence>
<evidence type="ECO:0000259" key="3">
    <source>
        <dbReference type="Pfam" id="PF07635"/>
    </source>
</evidence>
<dbReference type="InterPro" id="IPR022655">
    <property type="entry name" value="DUF1553"/>
</dbReference>
<dbReference type="InterPro" id="IPR011444">
    <property type="entry name" value="DUF1549"/>
</dbReference>